<dbReference type="Proteomes" id="UP001239782">
    <property type="component" value="Chromosome"/>
</dbReference>
<keyword evidence="3" id="KW-1185">Reference proteome</keyword>
<dbReference type="Pfam" id="PF20101">
    <property type="entry name" value="DUF6491"/>
    <property type="match status" value="1"/>
</dbReference>
<dbReference type="InterPro" id="IPR045500">
    <property type="entry name" value="DUF6491"/>
</dbReference>
<feature type="chain" id="PRO_5041267570" evidence="1">
    <location>
        <begin position="21"/>
        <end position="138"/>
    </location>
</feature>
<dbReference type="EMBL" id="CP133548">
    <property type="protein sequence ID" value="WMS89082.1"/>
    <property type="molecule type" value="Genomic_DNA"/>
</dbReference>
<dbReference type="RefSeq" id="WP_309204326.1">
    <property type="nucleotide sequence ID" value="NZ_CP133548.1"/>
</dbReference>
<evidence type="ECO:0000313" key="3">
    <source>
        <dbReference type="Proteomes" id="UP001239782"/>
    </source>
</evidence>
<sequence length="138" mass="15835">MRSVKGALFIVLSFYLAACAGKPSRVTSEVNEKYKTFVAKQSYEPVDRITSFRFYSWSYLSEDYIILSTTMSKPHLIEFKTPCYDLRFSHKIKVNNTGSSLNANFDSIKILDSAFPSCYIKAIYPLTKEQAKELENLE</sequence>
<accession>A0AA51RWW8</accession>
<proteinExistence type="predicted"/>
<gene>
    <name evidence="2" type="ORF">Q9312_09235</name>
</gene>
<dbReference type="KEGG" id="plei:Q9312_09235"/>
<keyword evidence="1" id="KW-0732">Signal</keyword>
<reference evidence="2 3" key="1">
    <citation type="submission" date="2023-08" db="EMBL/GenBank/DDBJ databases">
        <title>Pleionea litopenaei sp. nov., isolated from stomach of juvenile Litopenaeus vannamei.</title>
        <authorList>
            <person name="Rho A.M."/>
            <person name="Hwang C.Y."/>
        </authorList>
    </citation>
    <scope>NUCLEOTIDE SEQUENCE [LARGE SCALE GENOMIC DNA]</scope>
    <source>
        <strain evidence="2 3">HL-JVS1</strain>
    </source>
</reference>
<name>A0AA51RWW8_9GAMM</name>
<dbReference type="AlphaFoldDB" id="A0AA51RWW8"/>
<protein>
    <submittedName>
        <fullName evidence="2">DUF6491 family protein</fullName>
    </submittedName>
</protein>
<feature type="signal peptide" evidence="1">
    <location>
        <begin position="1"/>
        <end position="20"/>
    </location>
</feature>
<evidence type="ECO:0000256" key="1">
    <source>
        <dbReference type="SAM" id="SignalP"/>
    </source>
</evidence>
<evidence type="ECO:0000313" key="2">
    <source>
        <dbReference type="EMBL" id="WMS89082.1"/>
    </source>
</evidence>
<organism evidence="2 3">
    <name type="scientific">Pleionea litopenaei</name>
    <dbReference type="NCBI Taxonomy" id="3070815"/>
    <lineage>
        <taxon>Bacteria</taxon>
        <taxon>Pseudomonadati</taxon>
        <taxon>Pseudomonadota</taxon>
        <taxon>Gammaproteobacteria</taxon>
        <taxon>Oceanospirillales</taxon>
        <taxon>Pleioneaceae</taxon>
        <taxon>Pleionea</taxon>
    </lineage>
</organism>